<protein>
    <submittedName>
        <fullName evidence="2">Uncharacterized protein</fullName>
    </submittedName>
</protein>
<dbReference type="AlphaFoldDB" id="A0A034WBM4"/>
<sequence>FFSKFYNTLLQYISYTYVHIKIILTITKSGFTGILNKMFALKSVFCRSHCCLRLRLFYHILPKKGLKPPPKPPPKPFKPPSPPNPPRPPKLLRPPSPPSPPQPPNKLPPKP</sequence>
<feature type="compositionally biased region" description="Pro residues" evidence="1">
    <location>
        <begin position="67"/>
        <end position="111"/>
    </location>
</feature>
<name>A0A034WBM4_BACDO</name>
<feature type="non-terminal residue" evidence="2">
    <location>
        <position position="1"/>
    </location>
</feature>
<feature type="region of interest" description="Disordered" evidence="1">
    <location>
        <begin position="63"/>
        <end position="111"/>
    </location>
</feature>
<accession>A0A034WBM4</accession>
<organism evidence="2">
    <name type="scientific">Bactrocera dorsalis</name>
    <name type="common">Oriental fruit fly</name>
    <name type="synonym">Dacus dorsalis</name>
    <dbReference type="NCBI Taxonomy" id="27457"/>
    <lineage>
        <taxon>Eukaryota</taxon>
        <taxon>Metazoa</taxon>
        <taxon>Ecdysozoa</taxon>
        <taxon>Arthropoda</taxon>
        <taxon>Hexapoda</taxon>
        <taxon>Insecta</taxon>
        <taxon>Pterygota</taxon>
        <taxon>Neoptera</taxon>
        <taxon>Endopterygota</taxon>
        <taxon>Diptera</taxon>
        <taxon>Brachycera</taxon>
        <taxon>Muscomorpha</taxon>
        <taxon>Tephritoidea</taxon>
        <taxon>Tephritidae</taxon>
        <taxon>Bactrocera</taxon>
        <taxon>Bactrocera</taxon>
    </lineage>
</organism>
<dbReference type="EMBL" id="GAKP01006853">
    <property type="protein sequence ID" value="JAC52099.1"/>
    <property type="molecule type" value="Transcribed_RNA"/>
</dbReference>
<evidence type="ECO:0000313" key="2">
    <source>
        <dbReference type="EMBL" id="JAC52099.1"/>
    </source>
</evidence>
<proteinExistence type="predicted"/>
<evidence type="ECO:0000256" key="1">
    <source>
        <dbReference type="SAM" id="MobiDB-lite"/>
    </source>
</evidence>
<reference evidence="2" key="1">
    <citation type="journal article" date="2014" name="BMC Genomics">
        <title>Characterizing the developmental transcriptome of the oriental fruit fly, Bactrocera dorsalis (Diptera: Tephritidae) through comparative genomic analysis with Drosophila melanogaster utilizing modENCODE datasets.</title>
        <authorList>
            <person name="Geib S.M."/>
            <person name="Calla B."/>
            <person name="Hall B."/>
            <person name="Hou S."/>
            <person name="Manoukis N.C."/>
        </authorList>
    </citation>
    <scope>NUCLEOTIDE SEQUENCE</scope>
    <source>
        <strain evidence="2">Punador</strain>
    </source>
</reference>